<dbReference type="Pfam" id="PF02518">
    <property type="entry name" value="HATPase_c"/>
    <property type="match status" value="1"/>
</dbReference>
<dbReference type="Gene3D" id="3.40.50.2300">
    <property type="match status" value="1"/>
</dbReference>
<evidence type="ECO:0000259" key="11">
    <source>
        <dbReference type="PROSITE" id="PS50894"/>
    </source>
</evidence>
<dbReference type="EC" id="2.7.13.3" evidence="2"/>
<dbReference type="PROSITE" id="PS50110">
    <property type="entry name" value="RESPONSE_REGULATORY"/>
    <property type="match status" value="1"/>
</dbReference>
<evidence type="ECO:0000259" key="8">
    <source>
        <dbReference type="PROSITE" id="PS50109"/>
    </source>
</evidence>
<reference evidence="12 13" key="1">
    <citation type="journal article" date="2018" name="Syst. Appl. Microbiol.">
        <title>Abditibacterium utsteinense sp. nov., the first cultivated member of candidate phylum FBP, isolated from ice-free Antarctic soil samples.</title>
        <authorList>
            <person name="Tahon G."/>
            <person name="Tytgat B."/>
            <person name="Lebbe L."/>
            <person name="Carlier A."/>
            <person name="Willems A."/>
        </authorList>
    </citation>
    <scope>NUCLEOTIDE SEQUENCE [LARGE SCALE GENOMIC DNA]</scope>
    <source>
        <strain evidence="12 13">LMG 29911</strain>
    </source>
</reference>
<dbReference type="Gene3D" id="2.30.30.40">
    <property type="entry name" value="SH3 Domains"/>
    <property type="match status" value="1"/>
</dbReference>
<dbReference type="SMART" id="SM00260">
    <property type="entry name" value="CheW"/>
    <property type="match status" value="1"/>
</dbReference>
<dbReference type="InterPro" id="IPR036641">
    <property type="entry name" value="HPT_dom_sf"/>
</dbReference>
<dbReference type="InterPro" id="IPR008207">
    <property type="entry name" value="Sig_transdc_His_kin_Hpt_dom"/>
</dbReference>
<dbReference type="InterPro" id="IPR001789">
    <property type="entry name" value="Sig_transdc_resp-reg_receiver"/>
</dbReference>
<proteinExistence type="predicted"/>
<dbReference type="Pfam" id="PF01584">
    <property type="entry name" value="CheW"/>
    <property type="match status" value="1"/>
</dbReference>
<dbReference type="SUPFAM" id="SSF47226">
    <property type="entry name" value="Histidine-containing phosphotransfer domain, HPT domain"/>
    <property type="match status" value="1"/>
</dbReference>
<keyword evidence="3 7" id="KW-0597">Phosphoprotein</keyword>
<evidence type="ECO:0000256" key="7">
    <source>
        <dbReference type="PROSITE-ProRule" id="PRU00169"/>
    </source>
</evidence>
<name>A0A2S8STT6_9BACT</name>
<dbReference type="Pfam" id="PF00072">
    <property type="entry name" value="Response_reg"/>
    <property type="match status" value="1"/>
</dbReference>
<dbReference type="SUPFAM" id="SSF55874">
    <property type="entry name" value="ATPase domain of HSP90 chaperone/DNA topoisomerase II/histidine kinase"/>
    <property type="match status" value="1"/>
</dbReference>
<feature type="domain" description="CheW-like" evidence="10">
    <location>
        <begin position="547"/>
        <end position="702"/>
    </location>
</feature>
<dbReference type="InterPro" id="IPR002545">
    <property type="entry name" value="CheW-lke_dom"/>
</dbReference>
<sequence length="837" mass="91559">MESQEEQFLAMLREAFAIEAVEHLEGLEAGLIELEKLKDDAARAPFVEKIYREIHSLKGAARAVDNAPIEAICQALENLLAVWKRGELEVSPELFDVLHQASDIAGEILLQPAAAPNTAPQSGEVSDIVARVTAVLESSQAQSLPHRAVMPAPQIQPDAENYSESVDKSDTEILNSLAGNLLVSADNFSREIKTVDEVKTVDGIEVVVHSPEHLPIHKKSDVIVVQPLPATKNEGVVTDETVRIKAAKLDELLRGAEELLVWKQIAGERAAELREMNAQFKLWRREWQKIAPQVSVAPRIGSEKELVANGVLDFLRWNEILMSDLEDRVAEVTRASEGDRRALGGLIDNLLDEAKQLLMLPFSHISGVFARVVRDVAREQGKEIEFELRGEDVELDKRILEALKEPLIHLLRNSVDHGVETPSEREKRGKPRIAFITLCLAQSGGEVEISLSDNGGGIDETAVKNSALRAGLISLEEAERLTPDAARWLIFQSSLSTSPLITEISGRGLGMTIVREKVEALGGRIELESEIGAGTTFRLFLPLTLATFRGVLVETRGQKFVLPAADVERVVRVAPADLGLIHGQATLTLPREERQQEAHDKKGRDLISYANLSEILALRSAGPAPTLSQLKSSEWKIAIVLRRSDARLAVEVEKVCGEQEILVKPLPCPLVRVKNIAGATILGSGQVVPILNVADLFQSAQKIRGVAPLSPAENEAAPRRILVAEDSITSRMLLKNILESAGYQVTTAVDGLNALNLLQGSDFDLLVSDVDMPHLSGLDLTARIRAEPKLSAIPVVLVTSRSTKEDRERGVDVGANAYIVKSRFDQNDLLEVVARFI</sequence>
<dbReference type="AlphaFoldDB" id="A0A2S8STT6"/>
<feature type="domain" description="HPt" evidence="11">
    <location>
        <begin position="5"/>
        <end position="112"/>
    </location>
</feature>
<evidence type="ECO:0000256" key="3">
    <source>
        <dbReference type="ARBA" id="ARBA00022553"/>
    </source>
</evidence>
<evidence type="ECO:0000259" key="10">
    <source>
        <dbReference type="PROSITE" id="PS50851"/>
    </source>
</evidence>
<evidence type="ECO:0000256" key="2">
    <source>
        <dbReference type="ARBA" id="ARBA00012438"/>
    </source>
</evidence>
<dbReference type="SMART" id="SM00387">
    <property type="entry name" value="HATPase_c"/>
    <property type="match status" value="1"/>
</dbReference>
<gene>
    <name evidence="12" type="ORF">B1R32_10655</name>
</gene>
<dbReference type="InterPro" id="IPR011006">
    <property type="entry name" value="CheY-like_superfamily"/>
</dbReference>
<accession>A0A2S8STT6</accession>
<dbReference type="PROSITE" id="PS50109">
    <property type="entry name" value="HIS_KIN"/>
    <property type="match status" value="1"/>
</dbReference>
<dbReference type="SUPFAM" id="SSF52172">
    <property type="entry name" value="CheY-like"/>
    <property type="match status" value="1"/>
</dbReference>
<evidence type="ECO:0000256" key="1">
    <source>
        <dbReference type="ARBA" id="ARBA00000085"/>
    </source>
</evidence>
<keyword evidence="13" id="KW-1185">Reference proteome</keyword>
<protein>
    <recommendedName>
        <fullName evidence="2">histidine kinase</fullName>
        <ecNumber evidence="2">2.7.13.3</ecNumber>
    </recommendedName>
</protein>
<dbReference type="InterPro" id="IPR003594">
    <property type="entry name" value="HATPase_dom"/>
</dbReference>
<dbReference type="InterPro" id="IPR051315">
    <property type="entry name" value="Bact_Chemotaxis_CheA"/>
</dbReference>
<feature type="domain" description="Histidine kinase" evidence="8">
    <location>
        <begin position="343"/>
        <end position="545"/>
    </location>
</feature>
<feature type="modified residue" description="Phosphohistidine" evidence="6">
    <location>
        <position position="55"/>
    </location>
</feature>
<keyword evidence="4" id="KW-0808">Transferase</keyword>
<dbReference type="InterPro" id="IPR004358">
    <property type="entry name" value="Sig_transdc_His_kin-like_C"/>
</dbReference>
<dbReference type="SMART" id="SM00073">
    <property type="entry name" value="HPT"/>
    <property type="match status" value="1"/>
</dbReference>
<comment type="caution">
    <text evidence="12">The sequence shown here is derived from an EMBL/GenBank/DDBJ whole genome shotgun (WGS) entry which is preliminary data.</text>
</comment>
<dbReference type="InterPro" id="IPR036890">
    <property type="entry name" value="HATPase_C_sf"/>
</dbReference>
<dbReference type="CDD" id="cd00088">
    <property type="entry name" value="HPT"/>
    <property type="match status" value="1"/>
</dbReference>
<evidence type="ECO:0000256" key="6">
    <source>
        <dbReference type="PROSITE-ProRule" id="PRU00110"/>
    </source>
</evidence>
<dbReference type="GO" id="GO:0006935">
    <property type="term" value="P:chemotaxis"/>
    <property type="evidence" value="ECO:0007669"/>
    <property type="project" value="InterPro"/>
</dbReference>
<feature type="modified residue" description="4-aspartylphosphate" evidence="7">
    <location>
        <position position="769"/>
    </location>
</feature>
<dbReference type="EMBL" id="NIGF01000006">
    <property type="protein sequence ID" value="PQV64211.1"/>
    <property type="molecule type" value="Genomic_DNA"/>
</dbReference>
<dbReference type="InterPro" id="IPR036061">
    <property type="entry name" value="CheW-like_dom_sf"/>
</dbReference>
<dbReference type="SUPFAM" id="SSF50341">
    <property type="entry name" value="CheW-like"/>
    <property type="match status" value="1"/>
</dbReference>
<evidence type="ECO:0000313" key="12">
    <source>
        <dbReference type="EMBL" id="PQV64211.1"/>
    </source>
</evidence>
<keyword evidence="5 12" id="KW-0418">Kinase</keyword>
<dbReference type="FunFam" id="3.30.565.10:FF:000016">
    <property type="entry name" value="Chemotaxis protein CheA, putative"/>
    <property type="match status" value="1"/>
</dbReference>
<dbReference type="PRINTS" id="PR00344">
    <property type="entry name" value="BCTRLSENSOR"/>
</dbReference>
<dbReference type="Gene3D" id="1.20.120.160">
    <property type="entry name" value="HPT domain"/>
    <property type="match status" value="1"/>
</dbReference>
<dbReference type="Gene3D" id="3.30.565.10">
    <property type="entry name" value="Histidine kinase-like ATPase, C-terminal domain"/>
    <property type="match status" value="1"/>
</dbReference>
<dbReference type="SMART" id="SM00448">
    <property type="entry name" value="REC"/>
    <property type="match status" value="1"/>
</dbReference>
<dbReference type="PANTHER" id="PTHR43395">
    <property type="entry name" value="SENSOR HISTIDINE KINASE CHEA"/>
    <property type="match status" value="1"/>
</dbReference>
<comment type="catalytic activity">
    <reaction evidence="1">
        <text>ATP + protein L-histidine = ADP + protein N-phospho-L-histidine.</text>
        <dbReference type="EC" id="2.7.13.3"/>
    </reaction>
</comment>
<evidence type="ECO:0000256" key="5">
    <source>
        <dbReference type="ARBA" id="ARBA00022777"/>
    </source>
</evidence>
<dbReference type="PANTHER" id="PTHR43395:SF1">
    <property type="entry name" value="CHEMOTAXIS PROTEIN CHEA"/>
    <property type="match status" value="1"/>
</dbReference>
<feature type="domain" description="Response regulatory" evidence="9">
    <location>
        <begin position="720"/>
        <end position="836"/>
    </location>
</feature>
<dbReference type="InterPro" id="IPR005467">
    <property type="entry name" value="His_kinase_dom"/>
</dbReference>
<dbReference type="Pfam" id="PF01627">
    <property type="entry name" value="Hpt"/>
    <property type="match status" value="1"/>
</dbReference>
<evidence type="ECO:0000313" key="13">
    <source>
        <dbReference type="Proteomes" id="UP000237684"/>
    </source>
</evidence>
<dbReference type="GO" id="GO:0000155">
    <property type="term" value="F:phosphorelay sensor kinase activity"/>
    <property type="evidence" value="ECO:0007669"/>
    <property type="project" value="UniProtKB-ARBA"/>
</dbReference>
<dbReference type="PROSITE" id="PS50894">
    <property type="entry name" value="HPT"/>
    <property type="match status" value="1"/>
</dbReference>
<dbReference type="InParanoid" id="A0A2S8STT6"/>
<organism evidence="12 13">
    <name type="scientific">Abditibacterium utsteinense</name>
    <dbReference type="NCBI Taxonomy" id="1960156"/>
    <lineage>
        <taxon>Bacteria</taxon>
        <taxon>Pseudomonadati</taxon>
        <taxon>Abditibacteriota</taxon>
        <taxon>Abditibacteriia</taxon>
        <taxon>Abditibacteriales</taxon>
        <taxon>Abditibacteriaceae</taxon>
        <taxon>Abditibacterium</taxon>
    </lineage>
</organism>
<dbReference type="Proteomes" id="UP000237684">
    <property type="component" value="Unassembled WGS sequence"/>
</dbReference>
<evidence type="ECO:0000256" key="4">
    <source>
        <dbReference type="ARBA" id="ARBA00022679"/>
    </source>
</evidence>
<dbReference type="PROSITE" id="PS50851">
    <property type="entry name" value="CHEW"/>
    <property type="match status" value="1"/>
</dbReference>
<evidence type="ECO:0000259" key="9">
    <source>
        <dbReference type="PROSITE" id="PS50110"/>
    </source>
</evidence>
<dbReference type="FunCoup" id="A0A2S8STT6">
    <property type="interactions" value="143"/>
</dbReference>